<keyword evidence="8 12" id="KW-0560">Oxidoreductase</keyword>
<dbReference type="PANTHER" id="PTHR47947">
    <property type="entry name" value="CYTOCHROME P450 82C3-RELATED"/>
    <property type="match status" value="1"/>
</dbReference>
<evidence type="ECO:0000256" key="13">
    <source>
        <dbReference type="SAM" id="Phobius"/>
    </source>
</evidence>
<proteinExistence type="evidence at transcript level"/>
<dbReference type="GO" id="GO:0004497">
    <property type="term" value="F:monooxygenase activity"/>
    <property type="evidence" value="ECO:0007669"/>
    <property type="project" value="UniProtKB-KW"/>
</dbReference>
<evidence type="ECO:0000256" key="2">
    <source>
        <dbReference type="ARBA" id="ARBA00004370"/>
    </source>
</evidence>
<dbReference type="Gene3D" id="1.10.630.10">
    <property type="entry name" value="Cytochrome P450"/>
    <property type="match status" value="1"/>
</dbReference>
<dbReference type="PROSITE" id="PS00086">
    <property type="entry name" value="CYTOCHROME_P450"/>
    <property type="match status" value="1"/>
</dbReference>
<dbReference type="GO" id="GO:0020037">
    <property type="term" value="F:heme binding"/>
    <property type="evidence" value="ECO:0007669"/>
    <property type="project" value="InterPro"/>
</dbReference>
<keyword evidence="6 11" id="KW-0479">Metal-binding</keyword>
<dbReference type="GO" id="GO:0016705">
    <property type="term" value="F:oxidoreductase activity, acting on paired donors, with incorporation or reduction of molecular oxygen"/>
    <property type="evidence" value="ECO:0007669"/>
    <property type="project" value="InterPro"/>
</dbReference>
<keyword evidence="12" id="KW-0503">Monooxygenase</keyword>
<keyword evidence="4 11" id="KW-0349">Heme</keyword>
<evidence type="ECO:0000256" key="11">
    <source>
        <dbReference type="PIRSR" id="PIRSR602401-1"/>
    </source>
</evidence>
<protein>
    <submittedName>
        <fullName evidence="14">CYP82BD1</fullName>
    </submittedName>
</protein>
<dbReference type="GO" id="GO:0016020">
    <property type="term" value="C:membrane"/>
    <property type="evidence" value="ECO:0007669"/>
    <property type="project" value="UniProtKB-SubCell"/>
</dbReference>
<evidence type="ECO:0000256" key="7">
    <source>
        <dbReference type="ARBA" id="ARBA00022989"/>
    </source>
</evidence>
<feature type="binding site" description="axial binding residue" evidence="11">
    <location>
        <position position="512"/>
    </location>
    <ligand>
        <name>heme</name>
        <dbReference type="ChEBI" id="CHEBI:30413"/>
    </ligand>
    <ligandPart>
        <name>Fe</name>
        <dbReference type="ChEBI" id="CHEBI:18248"/>
    </ligandPart>
</feature>
<sequence>MDLPLSSSSLLVFLSDQWSTISAHPLLAYVLFFCFIFYIIHLIRRPSSSKKKQRVLAEPPKVAGAWPLIGHIDLLSLPFEKFGDMVDTYGPIYRIQLGIRETVVINNSETAKECFTTHDKLFSNRPLPFNHKYGFNNDYSFNHIPHGSLWRDFRKIASVGLFSRIRIEMQRHIRTSEVNLWCNHLYMLWKKDERTRGGEKGPAVLVEISSWARNLFFFVLFDFIIGVDNGDHDQQQNGGLSLKDMGKKYKKVMDEMVHLMETTFPISDLIPFLEWYDKLTGKNTALEKKAKEMDSFLDMWLQEHRRRRHLSRTTSVIVDNNISDNQDQDGQVKSYMDIMLSTIDKDPQYVGLDTDVIIKTACQDMMFGGYQTITIALPWALFFLMNNRHVLDKARKELDEQIGKERQVEESDLKQLPYLQTILKETMRLYIPAADFLARVPSEDCEVGGFHVKAGTTVIINLRKIHQDPKIWPDSTFEFKPERFLIGSTNEGVDVKGQNFELFPFGTGRRMCPAVTFSLRLMNLVLARLIHGFELNIPMPDGTADTSVGASIPLIDRKMDHLPLLISPRLASEAYAVKH</sequence>
<dbReference type="InterPro" id="IPR001128">
    <property type="entry name" value="Cyt_P450"/>
</dbReference>
<feature type="transmembrane region" description="Helical" evidence="13">
    <location>
        <begin position="20"/>
        <end position="43"/>
    </location>
</feature>
<dbReference type="PANTHER" id="PTHR47947:SF26">
    <property type="entry name" value="CYTOCHROME P450"/>
    <property type="match status" value="1"/>
</dbReference>
<dbReference type="InterPro" id="IPR050651">
    <property type="entry name" value="Plant_Cytochrome_P450_Monoox"/>
</dbReference>
<evidence type="ECO:0000256" key="3">
    <source>
        <dbReference type="ARBA" id="ARBA00004913"/>
    </source>
</evidence>
<dbReference type="SUPFAM" id="SSF48264">
    <property type="entry name" value="Cytochrome P450"/>
    <property type="match status" value="1"/>
</dbReference>
<dbReference type="InterPro" id="IPR036396">
    <property type="entry name" value="Cyt_P450_sf"/>
</dbReference>
<dbReference type="GO" id="GO:0033075">
    <property type="term" value="P:isoquinoline alkaloid biosynthetic process"/>
    <property type="evidence" value="ECO:0007669"/>
    <property type="project" value="UniProtKB-ARBA"/>
</dbReference>
<keyword evidence="7 13" id="KW-1133">Transmembrane helix</keyword>
<dbReference type="InterPro" id="IPR002401">
    <property type="entry name" value="Cyt_P450_E_grp-I"/>
</dbReference>
<dbReference type="GO" id="GO:0005506">
    <property type="term" value="F:iron ion binding"/>
    <property type="evidence" value="ECO:0007669"/>
    <property type="project" value="InterPro"/>
</dbReference>
<dbReference type="PRINTS" id="PR00463">
    <property type="entry name" value="EP450I"/>
</dbReference>
<comment type="cofactor">
    <cofactor evidence="1 11">
        <name>heme</name>
        <dbReference type="ChEBI" id="CHEBI:30413"/>
    </cofactor>
</comment>
<evidence type="ECO:0000256" key="4">
    <source>
        <dbReference type="ARBA" id="ARBA00022617"/>
    </source>
</evidence>
<comment type="subcellular location">
    <subcellularLocation>
        <location evidence="2">Membrane</location>
    </subcellularLocation>
</comment>
<evidence type="ECO:0000256" key="10">
    <source>
        <dbReference type="ARBA" id="ARBA00023136"/>
    </source>
</evidence>
<evidence type="ECO:0000256" key="6">
    <source>
        <dbReference type="ARBA" id="ARBA00022723"/>
    </source>
</evidence>
<comment type="similarity">
    <text evidence="12">Belongs to the cytochrome P450 family.</text>
</comment>
<reference evidence="14" key="1">
    <citation type="submission" date="2023-02" db="EMBL/GenBank/DDBJ databases">
        <authorList>
            <person name="Liu X."/>
        </authorList>
    </citation>
    <scope>NUCLEOTIDE SEQUENCE</scope>
</reference>
<comment type="pathway">
    <text evidence="3">Alkaloid biosynthesis.</text>
</comment>
<dbReference type="Pfam" id="PF00067">
    <property type="entry name" value="p450"/>
    <property type="match status" value="1"/>
</dbReference>
<accession>A0AA96NDT4</accession>
<keyword evidence="9 11" id="KW-0408">Iron</keyword>
<dbReference type="AlphaFoldDB" id="A0AA96NDT4"/>
<feature type="transmembrane region" description="Helical" evidence="13">
    <location>
        <begin position="367"/>
        <end position="385"/>
    </location>
</feature>
<keyword evidence="5 13" id="KW-0812">Transmembrane</keyword>
<dbReference type="InterPro" id="IPR017972">
    <property type="entry name" value="Cyt_P450_CS"/>
</dbReference>
<evidence type="ECO:0000256" key="8">
    <source>
        <dbReference type="ARBA" id="ARBA00023002"/>
    </source>
</evidence>
<evidence type="ECO:0000256" key="9">
    <source>
        <dbReference type="ARBA" id="ARBA00023004"/>
    </source>
</evidence>
<name>A0AA96NDT4_9MAGN</name>
<evidence type="ECO:0000256" key="12">
    <source>
        <dbReference type="RuleBase" id="RU000461"/>
    </source>
</evidence>
<evidence type="ECO:0000256" key="1">
    <source>
        <dbReference type="ARBA" id="ARBA00001971"/>
    </source>
</evidence>
<evidence type="ECO:0000256" key="5">
    <source>
        <dbReference type="ARBA" id="ARBA00022692"/>
    </source>
</evidence>
<dbReference type="PRINTS" id="PR00385">
    <property type="entry name" value="P450"/>
</dbReference>
<keyword evidence="10 13" id="KW-0472">Membrane</keyword>
<evidence type="ECO:0000313" key="14">
    <source>
        <dbReference type="EMBL" id="WNT44090.1"/>
    </source>
</evidence>
<organism evidence="14">
    <name type="scientific">Corydalis yanhusuo</name>
    <dbReference type="NCBI Taxonomy" id="458692"/>
    <lineage>
        <taxon>Eukaryota</taxon>
        <taxon>Viridiplantae</taxon>
        <taxon>Streptophyta</taxon>
        <taxon>Embryophyta</taxon>
        <taxon>Tracheophyta</taxon>
        <taxon>Spermatophyta</taxon>
        <taxon>Magnoliopsida</taxon>
        <taxon>Ranunculales</taxon>
        <taxon>Papaveraceae</taxon>
        <taxon>Fumarioideae</taxon>
        <taxon>Corydalis</taxon>
    </lineage>
</organism>
<dbReference type="EMBL" id="OQ434212">
    <property type="protein sequence ID" value="WNT44090.1"/>
    <property type="molecule type" value="mRNA"/>
</dbReference>